<proteinExistence type="predicted"/>
<dbReference type="OrthoDB" id="8809825at2"/>
<dbReference type="EMBL" id="QPJY01000001">
    <property type="protein sequence ID" value="RCX32778.1"/>
    <property type="molecule type" value="Genomic_DNA"/>
</dbReference>
<gene>
    <name evidence="1" type="ORF">DFQ59_10176</name>
</gene>
<dbReference type="Proteomes" id="UP000252707">
    <property type="component" value="Unassembled WGS sequence"/>
</dbReference>
<comment type="caution">
    <text evidence="1">The sequence shown here is derived from an EMBL/GenBank/DDBJ whole genome shotgun (WGS) entry which is preliminary data.</text>
</comment>
<dbReference type="AlphaFoldDB" id="A0A369CHM3"/>
<reference evidence="1 2" key="1">
    <citation type="submission" date="2018-07" db="EMBL/GenBank/DDBJ databases">
        <title>Genomic Encyclopedia of Type Strains, Phase IV (KMG-IV): sequencing the most valuable type-strain genomes for metagenomic binning, comparative biology and taxonomic classification.</title>
        <authorList>
            <person name="Goeker M."/>
        </authorList>
    </citation>
    <scope>NUCLEOTIDE SEQUENCE [LARGE SCALE GENOMIC DNA]</scope>
    <source>
        <strain evidence="1 2">DSM 26407</strain>
    </source>
</reference>
<keyword evidence="2" id="KW-1185">Reference proteome</keyword>
<organism evidence="1 2">
    <name type="scientific">Thioalbus denitrificans</name>
    <dbReference type="NCBI Taxonomy" id="547122"/>
    <lineage>
        <taxon>Bacteria</taxon>
        <taxon>Pseudomonadati</taxon>
        <taxon>Pseudomonadota</taxon>
        <taxon>Gammaproteobacteria</taxon>
        <taxon>Chromatiales</taxon>
        <taxon>Ectothiorhodospiraceae</taxon>
        <taxon>Thioalbus</taxon>
    </lineage>
</organism>
<name>A0A369CHM3_9GAMM</name>
<evidence type="ECO:0000313" key="2">
    <source>
        <dbReference type="Proteomes" id="UP000252707"/>
    </source>
</evidence>
<evidence type="ECO:0008006" key="3">
    <source>
        <dbReference type="Google" id="ProtNLM"/>
    </source>
</evidence>
<dbReference type="RefSeq" id="WP_114277688.1">
    <property type="nucleotide sequence ID" value="NZ_QPJY01000001.1"/>
</dbReference>
<protein>
    <recommendedName>
        <fullName evidence="3">Hemerythrin-like domain-containing protein</fullName>
    </recommendedName>
</protein>
<evidence type="ECO:0000313" key="1">
    <source>
        <dbReference type="EMBL" id="RCX32778.1"/>
    </source>
</evidence>
<accession>A0A369CHM3</accession>
<sequence length="149" mass="17717">MVTYEALHQQNHQITELSNVLAHLLTDRSMCDTGTCCELFYRYMDMVHEHMDVVDTHLYPRLIKHSDTKVNNLAKGFMNGSVELKRIMNQYSRKWCHPRHHELAIGDRYDSFITETREMFDLILDRIQRETEHLYPVVREITGDHQRAA</sequence>